<organism evidence="1 2">
    <name type="scientific">Christensenella hongkongensis</name>
    <dbReference type="NCBI Taxonomy" id="270498"/>
    <lineage>
        <taxon>Bacteria</taxon>
        <taxon>Bacillati</taxon>
        <taxon>Bacillota</taxon>
        <taxon>Clostridia</taxon>
        <taxon>Christensenellales</taxon>
        <taxon>Christensenellaceae</taxon>
        <taxon>Christensenella</taxon>
    </lineage>
</organism>
<evidence type="ECO:0000313" key="2">
    <source>
        <dbReference type="Proteomes" id="UP000034076"/>
    </source>
</evidence>
<dbReference type="SUPFAM" id="SSF56281">
    <property type="entry name" value="Metallo-hydrolase/oxidoreductase"/>
    <property type="match status" value="1"/>
</dbReference>
<dbReference type="Proteomes" id="UP000034076">
    <property type="component" value="Unassembled WGS sequence"/>
</dbReference>
<proteinExistence type="predicted"/>
<keyword evidence="2" id="KW-1185">Reference proteome</keyword>
<dbReference type="EMBL" id="LAYJ01000088">
    <property type="protein sequence ID" value="KKI50984.1"/>
    <property type="molecule type" value="Genomic_DNA"/>
</dbReference>
<name>A0A0M2NEP9_9FIRM</name>
<dbReference type="PANTHER" id="PTHR42967:SF1">
    <property type="entry name" value="MBL FOLD METALLO-HYDROLASE"/>
    <property type="match status" value="1"/>
</dbReference>
<keyword evidence="1" id="KW-0378">Hydrolase</keyword>
<dbReference type="PANTHER" id="PTHR42967">
    <property type="entry name" value="METAL DEPENDENT HYDROLASE"/>
    <property type="match status" value="1"/>
</dbReference>
<dbReference type="AlphaFoldDB" id="A0A0M2NEP9"/>
<reference evidence="1 2" key="1">
    <citation type="submission" date="2015-04" db="EMBL/GenBank/DDBJ databases">
        <title>Draft genome sequence of bacteremic isolate Catabacter hongkongensis type strain HKU16T.</title>
        <authorList>
            <person name="Lau S.K."/>
            <person name="Teng J.L."/>
            <person name="Huang Y."/>
            <person name="Curreem S.O."/>
            <person name="Tsui S.K."/>
            <person name="Woo P.C."/>
        </authorList>
    </citation>
    <scope>NUCLEOTIDE SEQUENCE [LARGE SCALE GENOMIC DNA]</scope>
    <source>
        <strain evidence="1 2">HKU16</strain>
    </source>
</reference>
<evidence type="ECO:0000313" key="1">
    <source>
        <dbReference type="EMBL" id="KKI50984.1"/>
    </source>
</evidence>
<dbReference type="STRING" id="270498.CHK_1371"/>
<dbReference type="InterPro" id="IPR036866">
    <property type="entry name" value="RibonucZ/Hydroxyglut_hydro"/>
</dbReference>
<dbReference type="PATRIC" id="fig|270498.16.peg.810"/>
<gene>
    <name evidence="1" type="ORF">CHK_1371</name>
</gene>
<dbReference type="Pfam" id="PF13483">
    <property type="entry name" value="Lactamase_B_3"/>
    <property type="match status" value="1"/>
</dbReference>
<protein>
    <submittedName>
        <fullName evidence="1">Zn-dependent hydrolases of the metallo-beta-lactamase superfamily</fullName>
    </submittedName>
</protein>
<dbReference type="Gene3D" id="3.60.15.10">
    <property type="entry name" value="Ribonuclease Z/Hydroxyacylglutathione hydrolase-like"/>
    <property type="match status" value="1"/>
</dbReference>
<accession>A0A0M2NEP9</accession>
<dbReference type="RefSeq" id="WP_052740431.1">
    <property type="nucleotide sequence ID" value="NZ_CAUERS010000099.1"/>
</dbReference>
<sequence>MLMEWIGHSCFYLTTKDGKTIIIDPYDNTIGLKVATKPADIVLITHDHFDHRNQEYIDALPKESTVIEKEGSYEVDGVKITGIPVFHDEEQGKQRGIVITYVIETDGMRLLHMGDVGAMPEPAYFEKIGKIDILMIPVGGFYTVDAKGALNIMDIIHANITIPMHYLTGTLNMTELASAHDFLARASSREYDVSRLGGGVFDITADNLKKRNRIVVMECTSC</sequence>
<comment type="caution">
    <text evidence="1">The sequence shown here is derived from an EMBL/GenBank/DDBJ whole genome shotgun (WGS) entry which is preliminary data.</text>
</comment>
<dbReference type="OrthoDB" id="9789133at2"/>
<dbReference type="GO" id="GO:0016787">
    <property type="term" value="F:hydrolase activity"/>
    <property type="evidence" value="ECO:0007669"/>
    <property type="project" value="UniProtKB-KW"/>
</dbReference>